<dbReference type="GeneID" id="93647836"/>
<keyword evidence="4" id="KW-1185">Reference proteome</keyword>
<dbReference type="EMBL" id="LTDL01000038">
    <property type="protein sequence ID" value="OAG29939.1"/>
    <property type="molecule type" value="Genomic_DNA"/>
</dbReference>
<organism evidence="3 4">
    <name type="scientific">Nematocida displodere</name>
    <dbReference type="NCBI Taxonomy" id="1805483"/>
    <lineage>
        <taxon>Eukaryota</taxon>
        <taxon>Fungi</taxon>
        <taxon>Fungi incertae sedis</taxon>
        <taxon>Microsporidia</taxon>
        <taxon>Nematocida</taxon>
    </lineage>
</organism>
<evidence type="ECO:0000256" key="1">
    <source>
        <dbReference type="SAM" id="Coils"/>
    </source>
</evidence>
<dbReference type="OrthoDB" id="2195782at2759"/>
<dbReference type="VEuPathDB" id="MicrosporidiaDB:NEDG_01486"/>
<evidence type="ECO:0000256" key="2">
    <source>
        <dbReference type="SAM" id="MobiDB-lite"/>
    </source>
</evidence>
<dbReference type="RefSeq" id="XP_067544491.1">
    <property type="nucleotide sequence ID" value="XM_067688904.1"/>
</dbReference>
<feature type="compositionally biased region" description="Basic and acidic residues" evidence="2">
    <location>
        <begin position="326"/>
        <end position="339"/>
    </location>
</feature>
<dbReference type="Proteomes" id="UP000185944">
    <property type="component" value="Unassembled WGS sequence"/>
</dbReference>
<evidence type="ECO:0000313" key="4">
    <source>
        <dbReference type="Proteomes" id="UP000185944"/>
    </source>
</evidence>
<dbReference type="AlphaFoldDB" id="A0A177EG15"/>
<sequence length="457" mass="53022">MKAREKEWTSEEESRDVDEDIKKMMAQQSQPKEADTSKETAAPTEIEVSKTIELMKQLATQYDELEGYLRRAESSQDVQDGFPVDLVTSLVKSTKISPTLIKMVSTLSEESKELRKEMAVLKSREEKVVTQVNNLNTTERAKKLELKYLEQSVSETSRELKAARDETYAQRKKILELEAALDAQKKIGKELLQTKTATQQEIDIHDNEKSLLKRVIDDKDSVIERLKCKYEDLEYEVKRTRRENDIFKIQHIRLQKRADLKDKALDACNQEMDKMIRQLDRLTKMDTQKKEKLEYLKIIKKRLEHENKDLYAVPRQRPSSAQQTDPNHRPEDLSKEPKPPRRAGHPPHTARPSTAKPASRPDHLDLEDLTSSEVSESELPRPVTSFSRAVDTASLPSESEASEETRTASSFKEMQQKTDEMTKKFKELERLLQEIKKGNETELERVESKIPYRPERK</sequence>
<protein>
    <submittedName>
        <fullName evidence="3">Uncharacterized protein</fullName>
    </submittedName>
</protein>
<name>A0A177EG15_9MICR</name>
<feature type="compositionally biased region" description="Acidic residues" evidence="2">
    <location>
        <begin position="10"/>
        <end position="19"/>
    </location>
</feature>
<feature type="coiled-coil region" evidence="1">
    <location>
        <begin position="104"/>
        <end position="166"/>
    </location>
</feature>
<feature type="coiled-coil region" evidence="1">
    <location>
        <begin position="216"/>
        <end position="285"/>
    </location>
</feature>
<proteinExistence type="predicted"/>
<reference evidence="3 4" key="1">
    <citation type="submission" date="2016-02" db="EMBL/GenBank/DDBJ databases">
        <title>Discovery of a natural microsporidian pathogen with a broad tissue tropism in Caenorhabditis elegans.</title>
        <authorList>
            <person name="Luallen R.J."/>
            <person name="Reinke A.W."/>
            <person name="Tong L."/>
            <person name="Botts M.R."/>
            <person name="Felix M.-A."/>
            <person name="Troemel E.R."/>
        </authorList>
    </citation>
    <scope>NUCLEOTIDE SEQUENCE [LARGE SCALE GENOMIC DNA]</scope>
    <source>
        <strain evidence="3 4">JUm2807</strain>
    </source>
</reference>
<comment type="caution">
    <text evidence="3">The sequence shown here is derived from an EMBL/GenBank/DDBJ whole genome shotgun (WGS) entry which is preliminary data.</text>
</comment>
<feature type="region of interest" description="Disordered" evidence="2">
    <location>
        <begin position="1"/>
        <end position="45"/>
    </location>
</feature>
<keyword evidence="1" id="KW-0175">Coiled coil</keyword>
<gene>
    <name evidence="3" type="ORF">NEDG_01486</name>
</gene>
<evidence type="ECO:0000313" key="3">
    <source>
        <dbReference type="EMBL" id="OAG29939.1"/>
    </source>
</evidence>
<feature type="region of interest" description="Disordered" evidence="2">
    <location>
        <begin position="309"/>
        <end position="419"/>
    </location>
</feature>
<accession>A0A177EG15</accession>